<keyword evidence="1" id="KW-0378">Hydrolase</keyword>
<dbReference type="GO" id="GO:0005829">
    <property type="term" value="C:cytosol"/>
    <property type="evidence" value="ECO:0007669"/>
    <property type="project" value="TreeGrafter"/>
</dbReference>
<evidence type="ECO:0000259" key="3">
    <source>
        <dbReference type="Pfam" id="PF03061"/>
    </source>
</evidence>
<reference evidence="4 5" key="1">
    <citation type="journal article" date="2012" name="Genet. Mol. Biol.">
        <title>Analysis of 16S rRNA and mxaF genes revealing insights into Methylobacterium niche-specific plant association.</title>
        <authorList>
            <person name="Dourado M.N."/>
            <person name="Andreote F.D."/>
            <person name="Dini-Andreote F."/>
            <person name="Conti R."/>
            <person name="Araujo J.M."/>
            <person name="Araujo W.L."/>
        </authorList>
    </citation>
    <scope>NUCLEOTIDE SEQUENCE [LARGE SCALE GENOMIC DNA]</scope>
    <source>
        <strain evidence="4 5">SR1.6/6</strain>
    </source>
</reference>
<sequence>MPTETARDPAPSRRRLVEWSDPALVAKAGQGLDGLAFLRAMLAGEVPHPPLIALLGIDLVSADPGRVTMRMGPGEYLYNPLGSVHGGALASLLDSVMGCAVHSTLPLGRGYTTLEIKVNYLRAVTAASGPLLAVGEIVHAGRRQAVAEARLTDVTGRLCATASTTCLLLDAPSRGDTPPPAMDPVLAERTRNS</sequence>
<dbReference type="AlphaFoldDB" id="A0A6B9FIR9"/>
<evidence type="ECO:0000256" key="2">
    <source>
        <dbReference type="SAM" id="MobiDB-lite"/>
    </source>
</evidence>
<feature type="region of interest" description="Disordered" evidence="2">
    <location>
        <begin position="171"/>
        <end position="193"/>
    </location>
</feature>
<accession>A0A6B9FIR9</accession>
<organism evidence="4 5">
    <name type="scientific">Methylobacterium mesophilicum SR1.6/6</name>
    <dbReference type="NCBI Taxonomy" id="908290"/>
    <lineage>
        <taxon>Bacteria</taxon>
        <taxon>Pseudomonadati</taxon>
        <taxon>Pseudomonadota</taxon>
        <taxon>Alphaproteobacteria</taxon>
        <taxon>Hyphomicrobiales</taxon>
        <taxon>Methylobacteriaceae</taxon>
        <taxon>Methylobacterium</taxon>
    </lineage>
</organism>
<gene>
    <name evidence="4" type="ORF">MMSR116_06910</name>
</gene>
<evidence type="ECO:0000313" key="4">
    <source>
        <dbReference type="EMBL" id="QGY01656.1"/>
    </source>
</evidence>
<dbReference type="InterPro" id="IPR006683">
    <property type="entry name" value="Thioestr_dom"/>
</dbReference>
<dbReference type="GO" id="GO:0061522">
    <property type="term" value="F:1,4-dihydroxy-2-naphthoyl-CoA thioesterase activity"/>
    <property type="evidence" value="ECO:0007669"/>
    <property type="project" value="TreeGrafter"/>
</dbReference>
<reference evidence="4 5" key="2">
    <citation type="journal article" date="2013" name="Genome Announc.">
        <title>Draft Genome Sequence of Methylobacterium mesophilicum Strain SR1.6/6, Isolated from Citrus sinensis.</title>
        <authorList>
            <person name="Marinho Almeida D."/>
            <person name="Dini-Andreote F."/>
            <person name="Camargo Neves A.A."/>
            <person name="Juca Ramos R.T."/>
            <person name="Andreote F.D."/>
            <person name="Carneiro A.R."/>
            <person name="Oliveira de Souza Lima A."/>
            <person name="Caracciolo Gomes de Sa P.H."/>
            <person name="Ribeiro Barbosa M.S."/>
            <person name="Araujo W.L."/>
            <person name="Silva A."/>
        </authorList>
    </citation>
    <scope>NUCLEOTIDE SEQUENCE [LARGE SCALE GENOMIC DNA]</scope>
    <source>
        <strain evidence="4 5">SR1.6/6</strain>
    </source>
</reference>
<proteinExistence type="predicted"/>
<dbReference type="PANTHER" id="PTHR43240">
    <property type="entry name" value="1,4-DIHYDROXY-2-NAPHTHOYL-COA THIOESTERASE 1"/>
    <property type="match status" value="1"/>
</dbReference>
<evidence type="ECO:0000313" key="5">
    <source>
        <dbReference type="Proteomes" id="UP000012488"/>
    </source>
</evidence>
<dbReference type="Pfam" id="PF03061">
    <property type="entry name" value="4HBT"/>
    <property type="match status" value="1"/>
</dbReference>
<feature type="domain" description="Thioesterase" evidence="3">
    <location>
        <begin position="82"/>
        <end position="160"/>
    </location>
</feature>
<dbReference type="EMBL" id="CP043538">
    <property type="protein sequence ID" value="QGY01656.1"/>
    <property type="molecule type" value="Genomic_DNA"/>
</dbReference>
<evidence type="ECO:0000256" key="1">
    <source>
        <dbReference type="ARBA" id="ARBA00022801"/>
    </source>
</evidence>
<dbReference type="InterPro" id="IPR029069">
    <property type="entry name" value="HotDog_dom_sf"/>
</dbReference>
<dbReference type="Proteomes" id="UP000012488">
    <property type="component" value="Chromosome"/>
</dbReference>
<dbReference type="InterPro" id="IPR003736">
    <property type="entry name" value="PAAI_dom"/>
</dbReference>
<dbReference type="CDD" id="cd03443">
    <property type="entry name" value="PaaI_thioesterase"/>
    <property type="match status" value="1"/>
</dbReference>
<dbReference type="RefSeq" id="WP_010683417.1">
    <property type="nucleotide sequence ID" value="NZ_CP043538.1"/>
</dbReference>
<dbReference type="PANTHER" id="PTHR43240:SF1">
    <property type="entry name" value="BLR5584 PROTEIN"/>
    <property type="match status" value="1"/>
</dbReference>
<dbReference type="KEGG" id="mmes:MMSR116_06910"/>
<name>A0A6B9FIR9_9HYPH</name>
<dbReference type="Gene3D" id="3.10.129.10">
    <property type="entry name" value="Hotdog Thioesterase"/>
    <property type="match status" value="1"/>
</dbReference>
<dbReference type="NCBIfam" id="TIGR00369">
    <property type="entry name" value="unchar_dom_1"/>
    <property type="match status" value="1"/>
</dbReference>
<dbReference type="SUPFAM" id="SSF54637">
    <property type="entry name" value="Thioesterase/thiol ester dehydrase-isomerase"/>
    <property type="match status" value="1"/>
</dbReference>
<dbReference type="OrthoDB" id="9813282at2"/>
<protein>
    <submittedName>
        <fullName evidence="4">PaaI family thioesterase</fullName>
    </submittedName>
</protein>